<feature type="region of interest" description="Disordered" evidence="2">
    <location>
        <begin position="1"/>
        <end position="151"/>
    </location>
</feature>
<evidence type="ECO:0000313" key="4">
    <source>
        <dbReference type="Proteomes" id="UP000631034"/>
    </source>
</evidence>
<evidence type="ECO:0000256" key="1">
    <source>
        <dbReference type="SAM" id="Coils"/>
    </source>
</evidence>
<evidence type="ECO:0008006" key="5">
    <source>
        <dbReference type="Google" id="ProtNLM"/>
    </source>
</evidence>
<protein>
    <recommendedName>
        <fullName evidence="5">GGDEF domain-containing protein</fullName>
    </recommendedName>
</protein>
<feature type="compositionally biased region" description="Low complexity" evidence="2">
    <location>
        <begin position="118"/>
        <end position="136"/>
    </location>
</feature>
<reference evidence="3" key="1">
    <citation type="submission" date="2020-10" db="EMBL/GenBank/DDBJ databases">
        <title>Genome sequence of the unusual species of purple photosynthetic bacteria, Phaeovibrio sulfidiphilus DSM 23193, type strain.</title>
        <authorList>
            <person name="Kyndt J.A."/>
            <person name="Meyer T.E."/>
        </authorList>
    </citation>
    <scope>NUCLEOTIDE SEQUENCE</scope>
    <source>
        <strain evidence="3">DSM 23193</strain>
    </source>
</reference>
<evidence type="ECO:0000256" key="2">
    <source>
        <dbReference type="SAM" id="MobiDB-lite"/>
    </source>
</evidence>
<keyword evidence="1" id="KW-0175">Coiled coil</keyword>
<dbReference type="RefSeq" id="WP_192534115.1">
    <property type="nucleotide sequence ID" value="NZ_JACZHT010000003.1"/>
</dbReference>
<proteinExistence type="predicted"/>
<keyword evidence="4" id="KW-1185">Reference proteome</keyword>
<comment type="caution">
    <text evidence="3">The sequence shown here is derived from an EMBL/GenBank/DDBJ whole genome shotgun (WGS) entry which is preliminary data.</text>
</comment>
<dbReference type="Proteomes" id="UP000631034">
    <property type="component" value="Unassembled WGS sequence"/>
</dbReference>
<feature type="compositionally biased region" description="Polar residues" evidence="2">
    <location>
        <begin position="1"/>
        <end position="11"/>
    </location>
</feature>
<sequence length="366" mass="40293">MADSILPTQRIPQPGEGQSDPRQRDRRRRSRSPFRADYGEDTDGDRIELSADAGRQLGNFEDTFGTVPPSSALAPEHWRPAPPPSPEAADAAQRTALDTGRALRKTAGADPAAPARTPGQSQAQTQAQTQAQGARPARPPAADTPEDRVNVNAFGLPPRLFTGEVQTAVTSLVELLDTLREKLAAAEQREMDLLTRMEQDEIPGMLNRSTLMRRLDDFLALSRTEGGAVFGALIYLESYVTLRRLGGILRATRALESVARRLPRFEDNPMHFSGAMGGASLVVLGRAVEGEPLDEAFRSFSSDLRSRLDTAFAPEDGMVLSSVLRVADPSDYAEKFIQRLDDELRRTPFRSLFEPEDPYLRSRRSP</sequence>
<name>A0A8J7CQR4_9PROT</name>
<gene>
    <name evidence="3" type="ORF">IHV25_05550</name>
</gene>
<accession>A0A8J7CQR4</accession>
<dbReference type="AlphaFoldDB" id="A0A8J7CQR4"/>
<organism evidence="3 4">
    <name type="scientific">Phaeovibrio sulfidiphilus</name>
    <dbReference type="NCBI Taxonomy" id="1220600"/>
    <lineage>
        <taxon>Bacteria</taxon>
        <taxon>Pseudomonadati</taxon>
        <taxon>Pseudomonadota</taxon>
        <taxon>Alphaproteobacteria</taxon>
        <taxon>Rhodospirillales</taxon>
        <taxon>Rhodospirillaceae</taxon>
        <taxon>Phaeovibrio</taxon>
    </lineage>
</organism>
<dbReference type="EMBL" id="JACZHT010000003">
    <property type="protein sequence ID" value="MBE1237110.1"/>
    <property type="molecule type" value="Genomic_DNA"/>
</dbReference>
<evidence type="ECO:0000313" key="3">
    <source>
        <dbReference type="EMBL" id="MBE1237110.1"/>
    </source>
</evidence>
<feature type="coiled-coil region" evidence="1">
    <location>
        <begin position="169"/>
        <end position="196"/>
    </location>
</feature>